<evidence type="ECO:0000313" key="2">
    <source>
        <dbReference type="Proteomes" id="UP000019114"/>
    </source>
</evidence>
<gene>
    <name evidence="1" type="ORF">PFNF135_04357</name>
</gene>
<reference evidence="1 2" key="1">
    <citation type="submission" date="2013-02" db="EMBL/GenBank/DDBJ databases">
        <title>The Genome Annotation of Plasmodium falciparum NF135/5.C10.</title>
        <authorList>
            <consortium name="The Broad Institute Genome Sequencing Platform"/>
            <consortium name="The Broad Institute Genome Sequencing Center for Infectious Disease"/>
            <person name="Neafsey D."/>
            <person name="Hoffman S."/>
            <person name="Volkman S."/>
            <person name="Rosenthal P."/>
            <person name="Walker B."/>
            <person name="Young S.K."/>
            <person name="Zeng Q."/>
            <person name="Gargeya S."/>
            <person name="Fitzgerald M."/>
            <person name="Haas B."/>
            <person name="Abouelleil A."/>
            <person name="Allen A.W."/>
            <person name="Alvarado L."/>
            <person name="Arachchi H.M."/>
            <person name="Berlin A.M."/>
            <person name="Chapman S.B."/>
            <person name="Gainer-Dewar J."/>
            <person name="Goldberg J."/>
            <person name="Griggs A."/>
            <person name="Gujja S."/>
            <person name="Hansen M."/>
            <person name="Howarth C."/>
            <person name="Imamovic A."/>
            <person name="Ireland A."/>
            <person name="Larimer J."/>
            <person name="McCowan C."/>
            <person name="Murphy C."/>
            <person name="Pearson M."/>
            <person name="Poon T.W."/>
            <person name="Priest M."/>
            <person name="Roberts A."/>
            <person name="Saif S."/>
            <person name="Shea T."/>
            <person name="Sisk P."/>
            <person name="Sykes S."/>
            <person name="Wortman J."/>
            <person name="Nusbaum C."/>
            <person name="Birren B."/>
        </authorList>
    </citation>
    <scope>NUCLEOTIDE SEQUENCE [LARGE SCALE GENOMIC DNA]</scope>
    <source>
        <strain evidence="1 2">NF135/5.C10</strain>
    </source>
</reference>
<dbReference type="Proteomes" id="UP000019114">
    <property type="component" value="Unassembled WGS sequence"/>
</dbReference>
<evidence type="ECO:0000313" key="1">
    <source>
        <dbReference type="EMBL" id="ETW41370.1"/>
    </source>
</evidence>
<protein>
    <submittedName>
        <fullName evidence="1">Uncharacterized protein</fullName>
    </submittedName>
</protein>
<name>W4IDZ0_PLAFA</name>
<dbReference type="EMBL" id="KI926060">
    <property type="protein sequence ID" value="ETW41370.1"/>
    <property type="molecule type" value="Genomic_DNA"/>
</dbReference>
<sequence length="98" mass="11810">MTYKYYIFDKFFKGALCLINNSYKYYSKSLLIILIYKLLFIKKNCIQISIFYLSILKNKTALNVLFYKYIKKNTILSIYDKHNKKKENEPVFNLSCNC</sequence>
<reference evidence="1 2" key="2">
    <citation type="submission" date="2013-02" db="EMBL/GenBank/DDBJ databases">
        <title>The Genome Sequence of Plasmodium falciparum NF135/5.C10.</title>
        <authorList>
            <consortium name="The Broad Institute Genome Sequencing Platform"/>
            <consortium name="The Broad Institute Genome Sequencing Center for Infectious Disease"/>
            <person name="Neafsey D."/>
            <person name="Cheeseman I."/>
            <person name="Volkman S."/>
            <person name="Adams J."/>
            <person name="Walker B."/>
            <person name="Young S.K."/>
            <person name="Zeng Q."/>
            <person name="Gargeya S."/>
            <person name="Fitzgerald M."/>
            <person name="Haas B."/>
            <person name="Abouelleil A."/>
            <person name="Alvarado L."/>
            <person name="Arachchi H.M."/>
            <person name="Berlin A.M."/>
            <person name="Chapman S.B."/>
            <person name="Dewar J."/>
            <person name="Goldberg J."/>
            <person name="Griggs A."/>
            <person name="Gujja S."/>
            <person name="Hansen M."/>
            <person name="Howarth C."/>
            <person name="Imamovic A."/>
            <person name="Larimer J."/>
            <person name="McCowan C."/>
            <person name="Murphy C."/>
            <person name="Neiman D."/>
            <person name="Pearson M."/>
            <person name="Priest M."/>
            <person name="Roberts A."/>
            <person name="Saif S."/>
            <person name="Shea T."/>
            <person name="Sisk P."/>
            <person name="Sykes S."/>
            <person name="Wortman J."/>
            <person name="Nusbaum C."/>
            <person name="Birren B."/>
        </authorList>
    </citation>
    <scope>NUCLEOTIDE SEQUENCE [LARGE SCALE GENOMIC DNA]</scope>
    <source>
        <strain evidence="1 2">NF135/5.C10</strain>
    </source>
</reference>
<dbReference type="AlphaFoldDB" id="W4IDZ0"/>
<organism evidence="1 2">
    <name type="scientific">Plasmodium falciparum NF135/5.C10</name>
    <dbReference type="NCBI Taxonomy" id="1036726"/>
    <lineage>
        <taxon>Eukaryota</taxon>
        <taxon>Sar</taxon>
        <taxon>Alveolata</taxon>
        <taxon>Apicomplexa</taxon>
        <taxon>Aconoidasida</taxon>
        <taxon>Haemosporida</taxon>
        <taxon>Plasmodiidae</taxon>
        <taxon>Plasmodium</taxon>
        <taxon>Plasmodium (Laverania)</taxon>
    </lineage>
</organism>
<accession>W4IDZ0</accession>
<proteinExistence type="predicted"/>